<feature type="region of interest" description="Disordered" evidence="1">
    <location>
        <begin position="48"/>
        <end position="85"/>
    </location>
</feature>
<keyword evidence="4" id="KW-1185">Reference proteome</keyword>
<evidence type="ECO:0000256" key="1">
    <source>
        <dbReference type="SAM" id="MobiDB-lite"/>
    </source>
</evidence>
<dbReference type="EnsemblPlants" id="LPERR05G23610.1">
    <property type="protein sequence ID" value="LPERR05G23610.1"/>
    <property type="gene ID" value="LPERR05G23610"/>
</dbReference>
<protein>
    <submittedName>
        <fullName evidence="3">Uncharacterized protein</fullName>
    </submittedName>
</protein>
<organism evidence="3 4">
    <name type="scientific">Leersia perrieri</name>
    <dbReference type="NCBI Taxonomy" id="77586"/>
    <lineage>
        <taxon>Eukaryota</taxon>
        <taxon>Viridiplantae</taxon>
        <taxon>Streptophyta</taxon>
        <taxon>Embryophyta</taxon>
        <taxon>Tracheophyta</taxon>
        <taxon>Spermatophyta</taxon>
        <taxon>Magnoliopsida</taxon>
        <taxon>Liliopsida</taxon>
        <taxon>Poales</taxon>
        <taxon>Poaceae</taxon>
        <taxon>BOP clade</taxon>
        <taxon>Oryzoideae</taxon>
        <taxon>Oryzeae</taxon>
        <taxon>Oryzinae</taxon>
        <taxon>Leersia</taxon>
    </lineage>
</organism>
<dbReference type="AlphaFoldDB" id="A0A0D9WKI7"/>
<dbReference type="PANTHER" id="PTHR34364:SF1">
    <property type="entry name" value="WAS_WASL-INTERACTING FAMILY PROTEIN"/>
    <property type="match status" value="1"/>
</dbReference>
<accession>A0A0D9WKI7</accession>
<proteinExistence type="predicted"/>
<sequence>MAAHGKPKPPPPPPPEARKSFMRRMIPFFLAANVFVGVYLLVRTYQKEPGKKDTGTDPTSAASTASSATAEKPAEPSAAPIKVLPPIPEDEQRLLYKWMLEEKRKIKPRDAAEKKRIDEEKALLKEVIRGGTLPSL</sequence>
<reference evidence="3 4" key="1">
    <citation type="submission" date="2012-08" db="EMBL/GenBank/DDBJ databases">
        <title>Oryza genome evolution.</title>
        <authorList>
            <person name="Wing R.A."/>
        </authorList>
    </citation>
    <scope>NUCLEOTIDE SEQUENCE</scope>
</reference>
<dbReference type="STRING" id="77586.A0A0D9WKI7"/>
<keyword evidence="2" id="KW-0472">Membrane</keyword>
<evidence type="ECO:0000256" key="2">
    <source>
        <dbReference type="SAM" id="Phobius"/>
    </source>
</evidence>
<feature type="compositionally biased region" description="Low complexity" evidence="1">
    <location>
        <begin position="58"/>
        <end position="80"/>
    </location>
</feature>
<dbReference type="HOGENOM" id="CLU_117361_0_0_1"/>
<evidence type="ECO:0000313" key="3">
    <source>
        <dbReference type="EnsemblPlants" id="LPERR05G23610.1"/>
    </source>
</evidence>
<reference evidence="4" key="2">
    <citation type="submission" date="2013-12" db="EMBL/GenBank/DDBJ databases">
        <authorList>
            <person name="Yu Y."/>
            <person name="Lee S."/>
            <person name="de Baynast K."/>
            <person name="Wissotski M."/>
            <person name="Liu L."/>
            <person name="Talag J."/>
            <person name="Goicoechea J."/>
            <person name="Angelova A."/>
            <person name="Jetty R."/>
            <person name="Kudrna D."/>
            <person name="Golser W."/>
            <person name="Rivera L."/>
            <person name="Zhang J."/>
            <person name="Wing R."/>
        </authorList>
    </citation>
    <scope>NUCLEOTIDE SEQUENCE</scope>
</reference>
<reference evidence="3" key="3">
    <citation type="submission" date="2015-04" db="UniProtKB">
        <authorList>
            <consortium name="EnsemblPlants"/>
        </authorList>
    </citation>
    <scope>IDENTIFICATION</scope>
</reference>
<dbReference type="Proteomes" id="UP000032180">
    <property type="component" value="Chromosome 5"/>
</dbReference>
<dbReference type="PANTHER" id="PTHR34364">
    <property type="entry name" value="WAS/WASL-INTERACTING FAMILY PROTEIN"/>
    <property type="match status" value="1"/>
</dbReference>
<evidence type="ECO:0000313" key="4">
    <source>
        <dbReference type="Proteomes" id="UP000032180"/>
    </source>
</evidence>
<feature type="transmembrane region" description="Helical" evidence="2">
    <location>
        <begin position="25"/>
        <end position="42"/>
    </location>
</feature>
<keyword evidence="2" id="KW-1133">Transmembrane helix</keyword>
<dbReference type="Gramene" id="LPERR05G23610.1">
    <property type="protein sequence ID" value="LPERR05G23610.1"/>
    <property type="gene ID" value="LPERR05G23610"/>
</dbReference>
<dbReference type="eggNOG" id="ENOG502RZAC">
    <property type="taxonomic scope" value="Eukaryota"/>
</dbReference>
<keyword evidence="2" id="KW-0812">Transmembrane</keyword>
<name>A0A0D9WKI7_9ORYZ</name>